<dbReference type="InterPro" id="IPR002495">
    <property type="entry name" value="Glyco_trans_8"/>
</dbReference>
<dbReference type="GO" id="GO:0046872">
    <property type="term" value="F:metal ion binding"/>
    <property type="evidence" value="ECO:0007669"/>
    <property type="project" value="UniProtKB-KW"/>
</dbReference>
<proteinExistence type="predicted"/>
<dbReference type="InterPro" id="IPR029044">
    <property type="entry name" value="Nucleotide-diphossugar_trans"/>
</dbReference>
<dbReference type="RefSeq" id="WP_014935243.1">
    <property type="nucleotide sequence ID" value="NC_018607.1"/>
</dbReference>
<dbReference type="PANTHER" id="PTHR13778">
    <property type="entry name" value="GLYCOSYLTRANSFERASE 8 DOMAIN-CONTAINING PROTEIN"/>
    <property type="match status" value="1"/>
</dbReference>
<evidence type="ECO:0000313" key="5">
    <source>
        <dbReference type="Proteomes" id="UP000007346"/>
    </source>
</evidence>
<dbReference type="SUPFAM" id="SSF53448">
    <property type="entry name" value="Nucleotide-diphospho-sugar transferases"/>
    <property type="match status" value="1"/>
</dbReference>
<keyword evidence="3" id="KW-0479">Metal-binding</keyword>
<dbReference type="InterPro" id="IPR050748">
    <property type="entry name" value="Glycosyltrans_8_dom-fam"/>
</dbReference>
<dbReference type="Proteomes" id="UP000007346">
    <property type="component" value="Chromosome"/>
</dbReference>
<evidence type="ECO:0000256" key="1">
    <source>
        <dbReference type="ARBA" id="ARBA00022676"/>
    </source>
</evidence>
<name>J9UGG5_BRAPL</name>
<dbReference type="Gene3D" id="3.90.550.10">
    <property type="entry name" value="Spore Coat Polysaccharide Biosynthesis Protein SpsA, Chain A"/>
    <property type="match status" value="1"/>
</dbReference>
<dbReference type="KEGG" id="bpj:B2904_orf268"/>
<evidence type="ECO:0000256" key="3">
    <source>
        <dbReference type="ARBA" id="ARBA00022723"/>
    </source>
</evidence>
<keyword evidence="1 4" id="KW-0328">Glycosyltransferase</keyword>
<dbReference type="PANTHER" id="PTHR13778:SF47">
    <property type="entry name" value="LIPOPOLYSACCHARIDE 1,3-GALACTOSYLTRANSFERASE"/>
    <property type="match status" value="1"/>
</dbReference>
<protein>
    <submittedName>
        <fullName evidence="4">UDP-galactose-lipooligosaccharide galactosyltransferase</fullName>
    </submittedName>
</protein>
<reference evidence="4 5" key="1">
    <citation type="journal article" date="2012" name="BMC Genomics">
        <title>Comparative genomics of Brachyspira pilosicoli strains: genome rearrangements, reductions and correlation of genetic compliment with phenotypic diversity.</title>
        <authorList>
            <person name="Mappley L.J."/>
            <person name="Black M.L."/>
            <person name="Abuoun M."/>
            <person name="Darby A.C."/>
            <person name="Woodward M.J."/>
            <person name="Parkhill J."/>
            <person name="Turner A.K."/>
            <person name="Bellgard M.I."/>
            <person name="La T."/>
            <person name="Phillips N.D."/>
            <person name="La Ragione R.M."/>
            <person name="Hampson D.J."/>
        </authorList>
    </citation>
    <scope>NUCLEOTIDE SEQUENCE [LARGE SCALE GENOMIC DNA]</scope>
    <source>
        <strain evidence="4">B2904</strain>
    </source>
</reference>
<evidence type="ECO:0000313" key="4">
    <source>
        <dbReference type="EMBL" id="AFR69625.1"/>
    </source>
</evidence>
<sequence length="320" mass="38341">MQEYNICLCADNNVVEYMSALIVSILRNSSQDEEFIFHIITSCISEENKNYLNELKNIKNFQLKYYNPIHREKFEKWYSEKTPQKWPVEVFFKLDIPFILKDLDKVLYLDCDMIAVNNFKELFDINMDNYTVAAAKDKLISNSHLKKIKLNKSNGYFNSGLLLINIKNFNTLFPNDTFLEKIDKYLNNIKIVEYPEQDIINIIFNNKIKPIDSKYNCVSAIVKKDKEVQDTIIAHYTLLKPLYKNAYPQKNKLYYAFWKYFIETPYFKNNTSKYVNILIEQGNQDIIKHNKLIDSISWWIPFREMRNNFKLKYKKETKYI</sequence>
<evidence type="ECO:0000256" key="2">
    <source>
        <dbReference type="ARBA" id="ARBA00022679"/>
    </source>
</evidence>
<dbReference type="GO" id="GO:0016757">
    <property type="term" value="F:glycosyltransferase activity"/>
    <property type="evidence" value="ECO:0007669"/>
    <property type="project" value="UniProtKB-KW"/>
</dbReference>
<accession>J9UGG5</accession>
<dbReference type="PATRIC" id="fig|1133568.3.peg.266"/>
<organism evidence="4 5">
    <name type="scientific">Brachyspira pilosicoli B2904</name>
    <dbReference type="NCBI Taxonomy" id="1133568"/>
    <lineage>
        <taxon>Bacteria</taxon>
        <taxon>Pseudomonadati</taxon>
        <taxon>Spirochaetota</taxon>
        <taxon>Spirochaetia</taxon>
        <taxon>Brachyspirales</taxon>
        <taxon>Brachyspiraceae</taxon>
        <taxon>Brachyspira</taxon>
    </lineage>
</organism>
<dbReference type="EMBL" id="CP003490">
    <property type="protein sequence ID" value="AFR69625.1"/>
    <property type="molecule type" value="Genomic_DNA"/>
</dbReference>
<dbReference type="AlphaFoldDB" id="J9UGG5"/>
<dbReference type="HOGENOM" id="CLU_050833_0_1_12"/>
<keyword evidence="2 4" id="KW-0808">Transferase</keyword>
<gene>
    <name evidence="4" type="ORF">B2904_orf268</name>
</gene>
<dbReference type="Pfam" id="PF01501">
    <property type="entry name" value="Glyco_transf_8"/>
    <property type="match status" value="1"/>
</dbReference>